<reference evidence="1 2" key="1">
    <citation type="submission" date="2019-06" db="EMBL/GenBank/DDBJ databases">
        <title>Draft genomes of female and male turbot (Scophthalmus maximus).</title>
        <authorList>
            <person name="Xu H."/>
            <person name="Xu X.-W."/>
            <person name="Shao C."/>
            <person name="Chen S."/>
        </authorList>
    </citation>
    <scope>NUCLEOTIDE SEQUENCE [LARGE SCALE GENOMIC DNA]</scope>
    <source>
        <strain evidence="1">Ysfricsl-2016a</strain>
        <tissue evidence="1">Blood</tissue>
    </source>
</reference>
<proteinExistence type="predicted"/>
<dbReference type="AlphaFoldDB" id="A0A6A4TTE0"/>
<name>A0A6A4TTE0_SCOMX</name>
<protein>
    <submittedName>
        <fullName evidence="1">Uncharacterized protein</fullName>
    </submittedName>
</protein>
<dbReference type="EMBL" id="VEVO01000001">
    <property type="protein sequence ID" value="KAF0047598.1"/>
    <property type="molecule type" value="Genomic_DNA"/>
</dbReference>
<evidence type="ECO:0000313" key="1">
    <source>
        <dbReference type="EMBL" id="KAF0047598.1"/>
    </source>
</evidence>
<comment type="caution">
    <text evidence="1">The sequence shown here is derived from an EMBL/GenBank/DDBJ whole genome shotgun (WGS) entry which is preliminary data.</text>
</comment>
<sequence>MCEINRHRSTVEIIMDDNSDRKEEVLTVNGYEFMNDILQEPEASLSADGVSPCQEKRMRFQTVSPTFRKNPSVVPDTALEQRCVCLAFHISISFLEKKQTPTSHPLV</sequence>
<organism evidence="1 2">
    <name type="scientific">Scophthalmus maximus</name>
    <name type="common">Turbot</name>
    <name type="synonym">Psetta maxima</name>
    <dbReference type="NCBI Taxonomy" id="52904"/>
    <lineage>
        <taxon>Eukaryota</taxon>
        <taxon>Metazoa</taxon>
        <taxon>Chordata</taxon>
        <taxon>Craniata</taxon>
        <taxon>Vertebrata</taxon>
        <taxon>Euteleostomi</taxon>
        <taxon>Actinopterygii</taxon>
        <taxon>Neopterygii</taxon>
        <taxon>Teleostei</taxon>
        <taxon>Neoteleostei</taxon>
        <taxon>Acanthomorphata</taxon>
        <taxon>Carangaria</taxon>
        <taxon>Pleuronectiformes</taxon>
        <taxon>Pleuronectoidei</taxon>
        <taxon>Scophthalmidae</taxon>
        <taxon>Scophthalmus</taxon>
    </lineage>
</organism>
<gene>
    <name evidence="1" type="ORF">F2P81_001231</name>
</gene>
<dbReference type="Proteomes" id="UP000438429">
    <property type="component" value="Unassembled WGS sequence"/>
</dbReference>
<accession>A0A6A4TTE0</accession>
<evidence type="ECO:0000313" key="2">
    <source>
        <dbReference type="Proteomes" id="UP000438429"/>
    </source>
</evidence>